<keyword evidence="4 7" id="KW-0068">Autocatalytic cleavage</keyword>
<sequence length="98" mass="10828">PHMISSGKANYILQVKGKSMIDDGIMDGDFVIVQHQQDAQNGDIVVALLPNGCATLKRIYFEKDRIKLMPANAAMSPIFTTHVKIQGKVVGLLRKYTN</sequence>
<dbReference type="CDD" id="cd06529">
    <property type="entry name" value="S24_LexA-like"/>
    <property type="match status" value="1"/>
</dbReference>
<keyword evidence="5" id="KW-0234">DNA repair</keyword>
<dbReference type="SUPFAM" id="SSF51306">
    <property type="entry name" value="LexA/Signal peptidase"/>
    <property type="match status" value="1"/>
</dbReference>
<dbReference type="Gene3D" id="2.10.109.10">
    <property type="entry name" value="Umud Fragment, subunit A"/>
    <property type="match status" value="1"/>
</dbReference>
<evidence type="ECO:0000259" key="8">
    <source>
        <dbReference type="Pfam" id="PF00717"/>
    </source>
</evidence>
<evidence type="ECO:0000256" key="6">
    <source>
        <dbReference type="ARBA" id="ARBA00023236"/>
    </source>
</evidence>
<keyword evidence="3 7" id="KW-0378">Hydrolase</keyword>
<dbReference type="PANTHER" id="PTHR33516:SF2">
    <property type="entry name" value="LEXA REPRESSOR-RELATED"/>
    <property type="match status" value="1"/>
</dbReference>
<keyword evidence="2" id="KW-0227">DNA damage</keyword>
<evidence type="ECO:0000256" key="4">
    <source>
        <dbReference type="ARBA" id="ARBA00022813"/>
    </source>
</evidence>
<gene>
    <name evidence="9" type="ORF">UW22_C0068G0009</name>
</gene>
<feature type="domain" description="Peptidase S24/S26A/S26B/S26C" evidence="8">
    <location>
        <begin position="3"/>
        <end position="90"/>
    </location>
</feature>
<evidence type="ECO:0000256" key="5">
    <source>
        <dbReference type="ARBA" id="ARBA00023204"/>
    </source>
</evidence>
<evidence type="ECO:0000313" key="9">
    <source>
        <dbReference type="EMBL" id="KKT34676.1"/>
    </source>
</evidence>
<dbReference type="GO" id="GO:0006281">
    <property type="term" value="P:DNA repair"/>
    <property type="evidence" value="ECO:0007669"/>
    <property type="project" value="UniProtKB-KW"/>
</dbReference>
<keyword evidence="6" id="KW-0742">SOS response</keyword>
<comment type="similarity">
    <text evidence="1 7">Belongs to the peptidase S24 family.</text>
</comment>
<dbReference type="GO" id="GO:0009432">
    <property type="term" value="P:SOS response"/>
    <property type="evidence" value="ECO:0007669"/>
    <property type="project" value="UniProtKB-KW"/>
</dbReference>
<dbReference type="InterPro" id="IPR036286">
    <property type="entry name" value="LexA/Signal_pep-like_sf"/>
</dbReference>
<accession>A0A0G1GIB4</accession>
<reference evidence="9 10" key="1">
    <citation type="journal article" date="2015" name="Nature">
        <title>rRNA introns, odd ribosomes, and small enigmatic genomes across a large radiation of phyla.</title>
        <authorList>
            <person name="Brown C.T."/>
            <person name="Hug L.A."/>
            <person name="Thomas B.C."/>
            <person name="Sharon I."/>
            <person name="Castelle C.J."/>
            <person name="Singh A."/>
            <person name="Wilkins M.J."/>
            <person name="Williams K.H."/>
            <person name="Banfield J.F."/>
        </authorList>
    </citation>
    <scope>NUCLEOTIDE SEQUENCE [LARGE SCALE GENOMIC DNA]</scope>
</reference>
<protein>
    <submittedName>
        <fullName evidence="9">LexA repressor</fullName>
    </submittedName>
</protein>
<dbReference type="PANTHER" id="PTHR33516">
    <property type="entry name" value="LEXA REPRESSOR"/>
    <property type="match status" value="1"/>
</dbReference>
<dbReference type="Proteomes" id="UP000034617">
    <property type="component" value="Unassembled WGS sequence"/>
</dbReference>
<feature type="non-terminal residue" evidence="9">
    <location>
        <position position="1"/>
    </location>
</feature>
<dbReference type="PRINTS" id="PR00726">
    <property type="entry name" value="LEXASERPTASE"/>
</dbReference>
<dbReference type="InterPro" id="IPR050077">
    <property type="entry name" value="LexA_repressor"/>
</dbReference>
<dbReference type="EMBL" id="LCHM01000068">
    <property type="protein sequence ID" value="KKT34676.1"/>
    <property type="molecule type" value="Genomic_DNA"/>
</dbReference>
<dbReference type="GO" id="GO:0016787">
    <property type="term" value="F:hydrolase activity"/>
    <property type="evidence" value="ECO:0007669"/>
    <property type="project" value="UniProtKB-KW"/>
</dbReference>
<evidence type="ECO:0000256" key="2">
    <source>
        <dbReference type="ARBA" id="ARBA00022763"/>
    </source>
</evidence>
<organism evidence="9 10">
    <name type="scientific">Candidatus Gottesmanbacteria bacterium GW2011_GWB1_44_11c</name>
    <dbReference type="NCBI Taxonomy" id="1618447"/>
    <lineage>
        <taxon>Bacteria</taxon>
        <taxon>Candidatus Gottesmaniibacteriota</taxon>
    </lineage>
</organism>
<dbReference type="GO" id="GO:0006355">
    <property type="term" value="P:regulation of DNA-templated transcription"/>
    <property type="evidence" value="ECO:0007669"/>
    <property type="project" value="InterPro"/>
</dbReference>
<evidence type="ECO:0000256" key="1">
    <source>
        <dbReference type="ARBA" id="ARBA00007484"/>
    </source>
</evidence>
<evidence type="ECO:0000256" key="7">
    <source>
        <dbReference type="RuleBase" id="RU003991"/>
    </source>
</evidence>
<dbReference type="PATRIC" id="fig|1618447.3.peg.1214"/>
<comment type="caution">
    <text evidence="9">The sequence shown here is derived from an EMBL/GenBank/DDBJ whole genome shotgun (WGS) entry which is preliminary data.</text>
</comment>
<dbReference type="GO" id="GO:0003677">
    <property type="term" value="F:DNA binding"/>
    <property type="evidence" value="ECO:0007669"/>
    <property type="project" value="InterPro"/>
</dbReference>
<name>A0A0G1GIB4_9BACT</name>
<evidence type="ECO:0000313" key="10">
    <source>
        <dbReference type="Proteomes" id="UP000034617"/>
    </source>
</evidence>
<dbReference type="InterPro" id="IPR039418">
    <property type="entry name" value="LexA-like"/>
</dbReference>
<dbReference type="InterPro" id="IPR015927">
    <property type="entry name" value="Peptidase_S24_S26A/B/C"/>
</dbReference>
<dbReference type="Pfam" id="PF00717">
    <property type="entry name" value="Peptidase_S24"/>
    <property type="match status" value="1"/>
</dbReference>
<dbReference type="InterPro" id="IPR006197">
    <property type="entry name" value="Peptidase_S24_LexA"/>
</dbReference>
<dbReference type="AlphaFoldDB" id="A0A0G1GIB4"/>
<proteinExistence type="inferred from homology"/>
<evidence type="ECO:0000256" key="3">
    <source>
        <dbReference type="ARBA" id="ARBA00022801"/>
    </source>
</evidence>